<proteinExistence type="predicted"/>
<keyword evidence="2" id="KW-1185">Reference proteome</keyword>
<gene>
    <name evidence="1" type="ORF">PJF56_14690</name>
</gene>
<reference evidence="1 2" key="1">
    <citation type="submission" date="2023-01" db="EMBL/GenBank/DDBJ databases">
        <title>Novel diversity within Roseofilum (Cyanobacteria; Desertifilaceae) from marine benthic mats with descriptions of four novel species.</title>
        <authorList>
            <person name="Wang Y."/>
            <person name="Berthold D.E."/>
            <person name="Hu J."/>
            <person name="Lefler F.W."/>
            <person name="Laughinghouse H.D. IV."/>
        </authorList>
    </citation>
    <scope>NUCLEOTIDE SEQUENCE [LARGE SCALE GENOMIC DNA]</scope>
    <source>
        <strain evidence="1 2">BLCC-M91</strain>
    </source>
</reference>
<protein>
    <submittedName>
        <fullName evidence="1">Uncharacterized protein</fullName>
    </submittedName>
</protein>
<dbReference type="Proteomes" id="UP001231370">
    <property type="component" value="Unassembled WGS sequence"/>
</dbReference>
<name>A0ABT7BNP1_9CYAN</name>
<accession>A0ABT7BNP1</accession>
<sequence length="68" mass="8129">MLEMNCPCCSYPLLRHVRSTGMYWYCSHCHQEMPTNLRHPRERSRSITSPFVEEWLKYKQQKLLAVGA</sequence>
<dbReference type="EMBL" id="JAQPOK010000107">
    <property type="protein sequence ID" value="MDJ1180111.1"/>
    <property type="molecule type" value="Genomic_DNA"/>
</dbReference>
<evidence type="ECO:0000313" key="1">
    <source>
        <dbReference type="EMBL" id="MDJ1180111.1"/>
    </source>
</evidence>
<evidence type="ECO:0000313" key="2">
    <source>
        <dbReference type="Proteomes" id="UP001231370"/>
    </source>
</evidence>
<dbReference type="RefSeq" id="WP_283763413.1">
    <property type="nucleotide sequence ID" value="NZ_JAQPOK010000107.1"/>
</dbReference>
<organism evidence="1 2">
    <name type="scientific">Roseofilum halophilum BLCC-M91</name>
    <dbReference type="NCBI Taxonomy" id="3022259"/>
    <lineage>
        <taxon>Bacteria</taxon>
        <taxon>Bacillati</taxon>
        <taxon>Cyanobacteriota</taxon>
        <taxon>Cyanophyceae</taxon>
        <taxon>Desertifilales</taxon>
        <taxon>Desertifilaceae</taxon>
        <taxon>Roseofilum</taxon>
        <taxon>Roseofilum halophilum</taxon>
    </lineage>
</organism>
<comment type="caution">
    <text evidence="1">The sequence shown here is derived from an EMBL/GenBank/DDBJ whole genome shotgun (WGS) entry which is preliminary data.</text>
</comment>